<evidence type="ECO:0000313" key="4">
    <source>
        <dbReference type="Proteomes" id="UP000216021"/>
    </source>
</evidence>
<dbReference type="SMART" id="SM00855">
    <property type="entry name" value="PGAM"/>
    <property type="match status" value="1"/>
</dbReference>
<dbReference type="EMBL" id="MOXD01000021">
    <property type="protein sequence ID" value="OMQ19284.1"/>
    <property type="molecule type" value="Genomic_DNA"/>
</dbReference>
<proteinExistence type="predicted"/>
<dbReference type="STRING" id="2034155.BMI79_21415"/>
<dbReference type="OrthoDB" id="9781415at2"/>
<dbReference type="GO" id="GO:0005829">
    <property type="term" value="C:cytosol"/>
    <property type="evidence" value="ECO:0007669"/>
    <property type="project" value="TreeGrafter"/>
</dbReference>
<feature type="active site" description="Tele-phosphohistidine intermediate" evidence="1">
    <location>
        <position position="8"/>
    </location>
</feature>
<reference evidence="3 4" key="1">
    <citation type="submission" date="2016-11" db="EMBL/GenBank/DDBJ databases">
        <title>Rahnella oryzae sp. nov., isolated from rice root.</title>
        <authorList>
            <person name="Zhang X.-X."/>
            <person name="Zhang J."/>
        </authorList>
    </citation>
    <scope>NUCLEOTIDE SEQUENCE [LARGE SCALE GENOMIC DNA]</scope>
    <source>
        <strain evidence="3 4">J11-6</strain>
    </source>
</reference>
<evidence type="ECO:0000256" key="1">
    <source>
        <dbReference type="PIRSR" id="PIRSR613078-1"/>
    </source>
</evidence>
<sequence length="207" mass="22967">MRFIVIRHAESEWSREGIIQGQLDSPVTPHGHRQIAALMAALKEIAFTHFFSSPSGRAMTTAQALAAHCQCEISNDARLYEQHFGCLQGQPYHQAMRNHSETFSRIFAGEPTAAAPEGESAMDVAQRMMAFFQGFPSAQRGTFGVVTHGHALQALIWQLKGSDWMEDISKYGHPSCGYSVIDVSHGRLQLQRWGVATHLRSLHLAPI</sequence>
<feature type="binding site" evidence="2">
    <location>
        <position position="57"/>
    </location>
    <ligand>
        <name>substrate</name>
    </ligand>
</feature>
<dbReference type="RefSeq" id="WP_076944292.1">
    <property type="nucleotide sequence ID" value="NZ_MOXD01000021.1"/>
</dbReference>
<comment type="caution">
    <text evidence="3">The sequence shown here is derived from an EMBL/GenBank/DDBJ whole genome shotgun (WGS) entry which is preliminary data.</text>
</comment>
<evidence type="ECO:0000313" key="3">
    <source>
        <dbReference type="EMBL" id="OMQ19284.1"/>
    </source>
</evidence>
<dbReference type="AlphaFoldDB" id="A0A1S8CFD6"/>
<dbReference type="InterPro" id="IPR029033">
    <property type="entry name" value="His_PPase_superfam"/>
</dbReference>
<dbReference type="Proteomes" id="UP000216021">
    <property type="component" value="Unassembled WGS sequence"/>
</dbReference>
<accession>A0A1S8CFD6</accession>
<dbReference type="Pfam" id="PF00300">
    <property type="entry name" value="His_Phos_1"/>
    <property type="match status" value="1"/>
</dbReference>
<dbReference type="InterPro" id="IPR013078">
    <property type="entry name" value="His_Pase_superF_clade-1"/>
</dbReference>
<dbReference type="CDD" id="cd07067">
    <property type="entry name" value="HP_PGM_like"/>
    <property type="match status" value="1"/>
</dbReference>
<name>A0A1S8CFD6_9GAMM</name>
<dbReference type="PANTHER" id="PTHR48100">
    <property type="entry name" value="BROAD-SPECIFICITY PHOSPHATASE YOR283W-RELATED"/>
    <property type="match status" value="1"/>
</dbReference>
<organism evidence="3 4">
    <name type="scientific">Serratia oryzae</name>
    <dbReference type="NCBI Taxonomy" id="2034155"/>
    <lineage>
        <taxon>Bacteria</taxon>
        <taxon>Pseudomonadati</taxon>
        <taxon>Pseudomonadota</taxon>
        <taxon>Gammaproteobacteria</taxon>
        <taxon>Enterobacterales</taxon>
        <taxon>Yersiniaceae</taxon>
        <taxon>Serratia</taxon>
    </lineage>
</organism>
<feature type="active site" description="Proton donor/acceptor" evidence="1">
    <location>
        <position position="81"/>
    </location>
</feature>
<dbReference type="InterPro" id="IPR050275">
    <property type="entry name" value="PGM_Phosphatase"/>
</dbReference>
<dbReference type="GO" id="GO:0016791">
    <property type="term" value="F:phosphatase activity"/>
    <property type="evidence" value="ECO:0007669"/>
    <property type="project" value="TreeGrafter"/>
</dbReference>
<evidence type="ECO:0000256" key="2">
    <source>
        <dbReference type="PIRSR" id="PIRSR613078-2"/>
    </source>
</evidence>
<dbReference type="PANTHER" id="PTHR48100:SF44">
    <property type="entry name" value="PHOSPHATASE C1620.13-RELATED"/>
    <property type="match status" value="1"/>
</dbReference>
<gene>
    <name evidence="3" type="ORF">BMI79_21415</name>
</gene>
<dbReference type="SUPFAM" id="SSF53254">
    <property type="entry name" value="Phosphoglycerate mutase-like"/>
    <property type="match status" value="1"/>
</dbReference>
<keyword evidence="4" id="KW-1185">Reference proteome</keyword>
<protein>
    <submittedName>
        <fullName evidence="3">Alpha-ribazole phosphatase</fullName>
    </submittedName>
</protein>
<dbReference type="Gene3D" id="3.40.50.1240">
    <property type="entry name" value="Phosphoglycerate mutase-like"/>
    <property type="match status" value="1"/>
</dbReference>